<reference evidence="5" key="1">
    <citation type="journal article" date="2023" name="Mol. Ecol. Resour.">
        <title>Chromosome-level genome assembly of a triploid poplar Populus alba 'Berolinensis'.</title>
        <authorList>
            <person name="Chen S."/>
            <person name="Yu Y."/>
            <person name="Wang X."/>
            <person name="Wang S."/>
            <person name="Zhang T."/>
            <person name="Zhou Y."/>
            <person name="He R."/>
            <person name="Meng N."/>
            <person name="Wang Y."/>
            <person name="Liu W."/>
            <person name="Liu Z."/>
            <person name="Liu J."/>
            <person name="Guo Q."/>
            <person name="Huang H."/>
            <person name="Sederoff R.R."/>
            <person name="Wang G."/>
            <person name="Qu G."/>
            <person name="Chen S."/>
        </authorList>
    </citation>
    <scope>NUCLEOTIDE SEQUENCE</scope>
    <source>
        <strain evidence="5">SC-2020</strain>
    </source>
</reference>
<accession>A0AAD6W0X6</accession>
<dbReference type="EMBL" id="JAQIZT010000006">
    <property type="protein sequence ID" value="KAJ6994937.1"/>
    <property type="molecule type" value="Genomic_DNA"/>
</dbReference>
<dbReference type="InterPro" id="IPR001025">
    <property type="entry name" value="BAH_dom"/>
</dbReference>
<feature type="domain" description="RRM" evidence="3">
    <location>
        <begin position="346"/>
        <end position="429"/>
    </location>
</feature>
<dbReference type="GO" id="GO:0003723">
    <property type="term" value="F:RNA binding"/>
    <property type="evidence" value="ECO:0007669"/>
    <property type="project" value="UniProtKB-UniRule"/>
</dbReference>
<dbReference type="Gene3D" id="3.30.70.330">
    <property type="match status" value="1"/>
</dbReference>
<sequence>MVEAKKVENIEFKWGKQRGVGGKKKDVKFYESFSYDHVEYALYDSVYMYEEGETEPYIAKLMKIWENADKTKKVKVLWFFCPREISNYLGDEKTPENELFLASGEGVGSTNVNPLEAIAGKCNVVCSSKDSRNRQPSDEELQEADFVFYRTFDVGNCRILDKIDDKIAGIEVKFLLNRVGNQSSSGVPKLDSNKKVLVEEKVKVAKDSGDLDDRPSKKAKLDDLAKASYDNKVTGVQKVSHDSNGSNSKSVAQTTPASEDKSKSNPTKDHHENNSSLSKRPKPDEKLTRLANGKFPEASLRQPSEEGSKTNCQIQEVTRRPEADRSKWFRGLPWEERMQTAHEQETLVLLQNLDPSYTSAEVEDIIWHAFKQSCTVKMIQRTALASPHSGQAFVIFQKREVAEMAVAKLDEGCLMLSNGRPVVGSIAAPCFPGKQSTFFGHLVINKLRTHKQREMVHFIHALTMLAHTADNTQVDKLLFCCSPACCD</sequence>
<dbReference type="GO" id="GO:0003682">
    <property type="term" value="F:chromatin binding"/>
    <property type="evidence" value="ECO:0007669"/>
    <property type="project" value="InterPro"/>
</dbReference>
<dbReference type="Pfam" id="PF01426">
    <property type="entry name" value="BAH"/>
    <property type="match status" value="1"/>
</dbReference>
<dbReference type="InterPro" id="IPR000504">
    <property type="entry name" value="RRM_dom"/>
</dbReference>
<evidence type="ECO:0000313" key="5">
    <source>
        <dbReference type="EMBL" id="KAJ6994937.1"/>
    </source>
</evidence>
<gene>
    <name evidence="5" type="ORF">NC653_017654</name>
</gene>
<dbReference type="InterPro" id="IPR035979">
    <property type="entry name" value="RBD_domain_sf"/>
</dbReference>
<feature type="region of interest" description="Disordered" evidence="2">
    <location>
        <begin position="235"/>
        <end position="320"/>
    </location>
</feature>
<evidence type="ECO:0000256" key="1">
    <source>
        <dbReference type="PROSITE-ProRule" id="PRU00176"/>
    </source>
</evidence>
<evidence type="ECO:0000313" key="6">
    <source>
        <dbReference type="Proteomes" id="UP001164929"/>
    </source>
</evidence>
<dbReference type="PROSITE" id="PS50102">
    <property type="entry name" value="RRM"/>
    <property type="match status" value="1"/>
</dbReference>
<name>A0AAD6W0X6_9ROSI</name>
<dbReference type="SMART" id="SM00439">
    <property type="entry name" value="BAH"/>
    <property type="match status" value="1"/>
</dbReference>
<feature type="compositionally biased region" description="Basic and acidic residues" evidence="2">
    <location>
        <begin position="258"/>
        <end position="273"/>
    </location>
</feature>
<dbReference type="AlphaFoldDB" id="A0AAD6W0X6"/>
<comment type="caution">
    <text evidence="5">The sequence shown here is derived from an EMBL/GenBank/DDBJ whole genome shotgun (WGS) entry which is preliminary data.</text>
</comment>
<proteinExistence type="predicted"/>
<keyword evidence="1" id="KW-0694">RNA-binding</keyword>
<dbReference type="PROSITE" id="PS51038">
    <property type="entry name" value="BAH"/>
    <property type="match status" value="1"/>
</dbReference>
<dbReference type="PANTHER" id="PTHR47073:SF2">
    <property type="entry name" value="PROTEIN ANTI-SILENCING 1"/>
    <property type="match status" value="1"/>
</dbReference>
<dbReference type="Gene3D" id="2.30.30.490">
    <property type="match status" value="1"/>
</dbReference>
<dbReference type="PANTHER" id="PTHR47073">
    <property type="entry name" value="PROTEIN ANTI-SILENCING 1"/>
    <property type="match status" value="1"/>
</dbReference>
<dbReference type="FunFam" id="2.30.30.490:FF:000017">
    <property type="entry name" value="Bromo-adjacent homology (BAH) domain-containing protein"/>
    <property type="match status" value="1"/>
</dbReference>
<dbReference type="SUPFAM" id="SSF54928">
    <property type="entry name" value="RNA-binding domain, RBD"/>
    <property type="match status" value="1"/>
</dbReference>
<protein>
    <submittedName>
        <fullName evidence="5">Protein ANTI-SILENCING 1 isoform X2</fullName>
    </submittedName>
</protein>
<feature type="domain" description="BAH" evidence="4">
    <location>
        <begin position="38"/>
        <end position="163"/>
    </location>
</feature>
<organism evidence="5 6">
    <name type="scientific">Populus alba x Populus x berolinensis</name>
    <dbReference type="NCBI Taxonomy" id="444605"/>
    <lineage>
        <taxon>Eukaryota</taxon>
        <taxon>Viridiplantae</taxon>
        <taxon>Streptophyta</taxon>
        <taxon>Embryophyta</taxon>
        <taxon>Tracheophyta</taxon>
        <taxon>Spermatophyta</taxon>
        <taxon>Magnoliopsida</taxon>
        <taxon>eudicotyledons</taxon>
        <taxon>Gunneridae</taxon>
        <taxon>Pentapetalae</taxon>
        <taxon>rosids</taxon>
        <taxon>fabids</taxon>
        <taxon>Malpighiales</taxon>
        <taxon>Salicaceae</taxon>
        <taxon>Saliceae</taxon>
        <taxon>Populus</taxon>
    </lineage>
</organism>
<evidence type="ECO:0000259" key="4">
    <source>
        <dbReference type="PROSITE" id="PS51038"/>
    </source>
</evidence>
<dbReference type="InterPro" id="IPR043151">
    <property type="entry name" value="BAH_sf"/>
</dbReference>
<dbReference type="InterPro" id="IPR012677">
    <property type="entry name" value="Nucleotide-bd_a/b_plait_sf"/>
</dbReference>
<evidence type="ECO:0000256" key="2">
    <source>
        <dbReference type="SAM" id="MobiDB-lite"/>
    </source>
</evidence>
<dbReference type="CDD" id="cd00590">
    <property type="entry name" value="RRM_SF"/>
    <property type="match status" value="1"/>
</dbReference>
<dbReference type="Proteomes" id="UP001164929">
    <property type="component" value="Chromosome 6"/>
</dbReference>
<keyword evidence="6" id="KW-1185">Reference proteome</keyword>
<feature type="compositionally biased region" description="Polar residues" evidence="2">
    <location>
        <begin position="242"/>
        <end position="257"/>
    </location>
</feature>
<evidence type="ECO:0000259" key="3">
    <source>
        <dbReference type="PROSITE" id="PS50102"/>
    </source>
</evidence>